<dbReference type="InterPro" id="IPR000917">
    <property type="entry name" value="Sulfatase_N"/>
</dbReference>
<dbReference type="EMBL" id="JAPMOU010000119">
    <property type="protein sequence ID" value="MDE1466013.1"/>
    <property type="molecule type" value="Genomic_DNA"/>
</dbReference>
<evidence type="ECO:0000313" key="3">
    <source>
        <dbReference type="EMBL" id="MDE1466013.1"/>
    </source>
</evidence>
<proteinExistence type="predicted"/>
<comment type="caution">
    <text evidence="3">The sequence shown here is derived from an EMBL/GenBank/DDBJ whole genome shotgun (WGS) entry which is preliminary data.</text>
</comment>
<dbReference type="RefSeq" id="WP_274692311.1">
    <property type="nucleotide sequence ID" value="NZ_JAPMOU010000119.1"/>
</dbReference>
<accession>A0ABT5UI32</accession>
<organism evidence="3 4">
    <name type="scientific">Spartinivicinus poritis</name>
    <dbReference type="NCBI Taxonomy" id="2994640"/>
    <lineage>
        <taxon>Bacteria</taxon>
        <taxon>Pseudomonadati</taxon>
        <taxon>Pseudomonadota</taxon>
        <taxon>Gammaproteobacteria</taxon>
        <taxon>Oceanospirillales</taxon>
        <taxon>Zooshikellaceae</taxon>
        <taxon>Spartinivicinus</taxon>
    </lineage>
</organism>
<evidence type="ECO:0000256" key="1">
    <source>
        <dbReference type="SAM" id="MobiDB-lite"/>
    </source>
</evidence>
<feature type="compositionally biased region" description="Polar residues" evidence="1">
    <location>
        <begin position="532"/>
        <end position="543"/>
    </location>
</feature>
<dbReference type="PANTHER" id="PTHR43108">
    <property type="entry name" value="N-ACETYLGLUCOSAMINE-6-SULFATASE FAMILY MEMBER"/>
    <property type="match status" value="1"/>
</dbReference>
<reference evidence="3 4" key="1">
    <citation type="submission" date="2022-11" db="EMBL/GenBank/DDBJ databases">
        <title>Spartinivicinus poritis sp. nov., isolated from scleractinian coral Porites lutea.</title>
        <authorList>
            <person name="Zhang G."/>
            <person name="Cai L."/>
            <person name="Wei Q."/>
        </authorList>
    </citation>
    <scope>NUCLEOTIDE SEQUENCE [LARGE SCALE GENOMIC DNA]</scope>
    <source>
        <strain evidence="3 4">A2-2</strain>
    </source>
</reference>
<feature type="domain" description="Sulfatase N-terminal" evidence="2">
    <location>
        <begin position="63"/>
        <end position="319"/>
    </location>
</feature>
<sequence length="556" mass="61989">MEEYGFSDWEWSFPEPYGGLYNNLGYYRDYQFADLSRTFFRRIGLGVPYVQAVAQEEDPDTSAKVQNPWFTVVSFNNPHDIGLYPGVPKQACDQVISNHPLALAVPSQDTHARIPKSGTIELPLNPFNFPQDNATTMATWNEDLINNNKPGCQFDYSYKIGLAFNSLAAQSITDSSLGSSAAPEERLDSAANLALNADMLGLPFALTSNPHLTTSAFIQYYGFLLHHVDQHIHTVLTELETSGQAENTIVIFCPDHGEYSGSHHMMMEKWHTGYEEMIHVPLVVRFPENYYRVEGGLQQFEQVTSHADILPSILGLTGINTTVQQQELLAKISGHITDNTAMPVGSDFSQAIQGQGIINKPNSDQAREGVLFVTYDTITEPFKKVVYDGDNPPPITDKDGNLNPYSVFVEAIAKLKAQQPNFAETLGSGSVRQPNLVHCAVSNDNWKLVRYWDPAWLTDDAVFEPQQFELYNLNIDPAEEINLLDVSDPTFNVIEIVPEEFGSRTNIVDKANSMLALLESLEFEWLNGWTAPTQTSPDPSKQTSKLKKVKAAKEIA</sequence>
<dbReference type="Gene3D" id="3.40.720.10">
    <property type="entry name" value="Alkaline Phosphatase, subunit A"/>
    <property type="match status" value="1"/>
</dbReference>
<dbReference type="Pfam" id="PF00884">
    <property type="entry name" value="Sulfatase"/>
    <property type="match status" value="1"/>
</dbReference>
<feature type="region of interest" description="Disordered" evidence="1">
    <location>
        <begin position="532"/>
        <end position="556"/>
    </location>
</feature>
<evidence type="ECO:0000259" key="2">
    <source>
        <dbReference type="Pfam" id="PF00884"/>
    </source>
</evidence>
<dbReference type="SUPFAM" id="SSF53649">
    <property type="entry name" value="Alkaline phosphatase-like"/>
    <property type="match status" value="1"/>
</dbReference>
<protein>
    <submittedName>
        <fullName evidence="3">Sulfatase-like hydrolase/transferase</fullName>
    </submittedName>
</protein>
<gene>
    <name evidence="3" type="ORF">ORQ98_29070</name>
</gene>
<dbReference type="InterPro" id="IPR017850">
    <property type="entry name" value="Alkaline_phosphatase_core_sf"/>
</dbReference>
<name>A0ABT5UI32_9GAMM</name>
<dbReference type="Proteomes" id="UP001528823">
    <property type="component" value="Unassembled WGS sequence"/>
</dbReference>
<keyword evidence="4" id="KW-1185">Reference proteome</keyword>
<dbReference type="PANTHER" id="PTHR43108:SF6">
    <property type="entry name" value="N-SULPHOGLUCOSAMINE SULPHOHYDROLASE"/>
    <property type="match status" value="1"/>
</dbReference>
<evidence type="ECO:0000313" key="4">
    <source>
        <dbReference type="Proteomes" id="UP001528823"/>
    </source>
</evidence>